<comment type="caution">
    <text evidence="3">Lacks conserved residue(s) required for the propagation of feature annotation.</text>
</comment>
<feature type="signal peptide" evidence="4">
    <location>
        <begin position="1"/>
        <end position="22"/>
    </location>
</feature>
<dbReference type="InterPro" id="IPR013783">
    <property type="entry name" value="Ig-like_fold"/>
</dbReference>
<dbReference type="InterPro" id="IPR052014">
    <property type="entry name" value="Dictyostelium_Tiger"/>
</dbReference>
<comment type="caution">
    <text evidence="6">The sequence shown here is derived from an EMBL/GenBank/DDBJ whole genome shotgun (WGS) entry which is preliminary data.</text>
</comment>
<reference evidence="6 7" key="1">
    <citation type="submission" date="2015-12" db="EMBL/GenBank/DDBJ databases">
        <title>Dictyostelia acquired genes for synthesis and detection of signals that induce cell-type specialization by lateral gene transfer from prokaryotes.</title>
        <authorList>
            <person name="Gloeckner G."/>
            <person name="Schaap P."/>
        </authorList>
    </citation>
    <scope>NUCLEOTIDE SEQUENCE [LARGE SCALE GENOMIC DNA]</scope>
    <source>
        <strain evidence="6 7">TK</strain>
    </source>
</reference>
<keyword evidence="3" id="KW-1015">Disulfide bond</keyword>
<keyword evidence="2" id="KW-0325">Glycoprotein</keyword>
<feature type="disulfide bond" evidence="3">
    <location>
        <begin position="824"/>
        <end position="833"/>
    </location>
</feature>
<dbReference type="PROSITE" id="PS01186">
    <property type="entry name" value="EGF_2"/>
    <property type="match status" value="1"/>
</dbReference>
<dbReference type="Proteomes" id="UP000076078">
    <property type="component" value="Unassembled WGS sequence"/>
</dbReference>
<dbReference type="InterPro" id="IPR002909">
    <property type="entry name" value="IPT_dom"/>
</dbReference>
<evidence type="ECO:0000313" key="7">
    <source>
        <dbReference type="Proteomes" id="UP000076078"/>
    </source>
</evidence>
<dbReference type="InterPro" id="IPR000742">
    <property type="entry name" value="EGF"/>
</dbReference>
<dbReference type="Gene3D" id="2.10.25.10">
    <property type="entry name" value="Laminin"/>
    <property type="match status" value="1"/>
</dbReference>
<dbReference type="SUPFAM" id="SSF81296">
    <property type="entry name" value="E set domains"/>
    <property type="match status" value="1"/>
</dbReference>
<dbReference type="PROSITE" id="PS00022">
    <property type="entry name" value="EGF_1"/>
    <property type="match status" value="1"/>
</dbReference>
<evidence type="ECO:0000256" key="2">
    <source>
        <dbReference type="ARBA" id="ARBA00023180"/>
    </source>
</evidence>
<dbReference type="InParanoid" id="A0A152A9R1"/>
<evidence type="ECO:0000313" key="6">
    <source>
        <dbReference type="EMBL" id="KYR02958.1"/>
    </source>
</evidence>
<keyword evidence="3" id="KW-0245">EGF-like domain</keyword>
<dbReference type="InterPro" id="IPR014756">
    <property type="entry name" value="Ig_E-set"/>
</dbReference>
<feature type="chain" id="PRO_5007593793" description="EGF-like domain-containing protein" evidence="4">
    <location>
        <begin position="23"/>
        <end position="864"/>
    </location>
</feature>
<evidence type="ECO:0000256" key="4">
    <source>
        <dbReference type="SAM" id="SignalP"/>
    </source>
</evidence>
<dbReference type="PANTHER" id="PTHR31341">
    <property type="entry name" value="IPT/TIG DOMAIN-CONTAINING PROTEIN-RELATED-RELATED"/>
    <property type="match status" value="1"/>
</dbReference>
<dbReference type="PANTHER" id="PTHR31341:SF15">
    <property type="entry name" value="EGF-LIKE DOMAIN-CONTAINING PROTEIN"/>
    <property type="match status" value="1"/>
</dbReference>
<dbReference type="STRING" id="361077.A0A152A9R1"/>
<protein>
    <recommendedName>
        <fullName evidence="5">EGF-like domain-containing protein</fullName>
    </recommendedName>
</protein>
<dbReference type="OrthoDB" id="24449at2759"/>
<evidence type="ECO:0000256" key="3">
    <source>
        <dbReference type="PROSITE-ProRule" id="PRU00076"/>
    </source>
</evidence>
<dbReference type="CDD" id="cd00102">
    <property type="entry name" value="IPT"/>
    <property type="match status" value="1"/>
</dbReference>
<keyword evidence="7" id="KW-1185">Reference proteome</keyword>
<feature type="domain" description="EGF-like" evidence="5">
    <location>
        <begin position="796"/>
        <end position="834"/>
    </location>
</feature>
<sequence>MRMNKFIQLFIILSVFIFLINGQKITKTLQGVNNNIDPSMTADDQYIYTFYSQSSNVKMINRYRITDFYNSSITTLEIDNTMVLCNQCNALPKLLYTKGGSVFVLYSTEIRQANFNQMTASLMTSDGTPFSAPSMYLDDQGKGYTVLSNIVESVGNTVIVSFQLDENGDLPPSISVSNNNVYVYTSAASPTGPIQVYEPNSIGYLPFSSDLVKFSLNSTNVLVEPNSGGFNGLRVNSQQGTLYYLRAQDPTYSVYREYINNGTQEYSVQHGTPFPQGVTNAVVDTLQNQYLFPYIYMSGGIPTQLIANFAMGTISQVNYYGMDISYGQYEVVRNPINFANVGLCRMTGYTELSCTKYLSACPSSCSGNGYCQSGACYCSEGFYGSLCENAYPSITSVQQNGDTLEISGSYFQNITYTATFDGKNVSVTYSSSQYLYAVLGEDTYSLTDGLFSITAENLTYSDNISLQPYVYLLEPEKIFYYPTEVSMTVYFTGSPIFISQGNVSTRVETVGVNRVFNFTTSDKIDDSALFLVEYNGRNATLEYEYIPPVIKSQGVINETHVFMNVINSGSNLQYLVVNFGDPAIRAKIDSVVFENEFYNFTVEIPIGTYPASGVEILVGEKSCVTHFLLPPHLISATPRPSLDGNGVTTIYGNSLTSAFKMLPGDVDLTCDTLEEPVSYICEIPEGSGKFQIQSTSAQDSSVFSRLNFSYHEPVVTKVTPNNIKLSTNTSVTITGQHFADTGLIVKIGDGDCTSPSLNGSDIVCQWVAPSTKPQNTLLSVFVSVNEVTSSTDILQLSIDCPSGTDAQPCNSQGTCDTTQGLCKCNDTFSGDSCSVQEDSISSAPSFNSNTILFILPLVLYTILI</sequence>
<proteinExistence type="predicted"/>
<name>A0A152A9R1_TIELA</name>
<dbReference type="PROSITE" id="PS50026">
    <property type="entry name" value="EGF_3"/>
    <property type="match status" value="1"/>
</dbReference>
<organism evidence="6 7">
    <name type="scientific">Tieghemostelium lacteum</name>
    <name type="common">Slime mold</name>
    <name type="synonym">Dictyostelium lacteum</name>
    <dbReference type="NCBI Taxonomy" id="361077"/>
    <lineage>
        <taxon>Eukaryota</taxon>
        <taxon>Amoebozoa</taxon>
        <taxon>Evosea</taxon>
        <taxon>Eumycetozoa</taxon>
        <taxon>Dictyostelia</taxon>
        <taxon>Dictyosteliales</taxon>
        <taxon>Raperosteliaceae</taxon>
        <taxon>Tieghemostelium</taxon>
    </lineage>
</organism>
<gene>
    <name evidence="6" type="ORF">DLAC_00441</name>
</gene>
<dbReference type="Gene3D" id="2.60.40.10">
    <property type="entry name" value="Immunoglobulins"/>
    <property type="match status" value="1"/>
</dbReference>
<accession>A0A152A9R1</accession>
<keyword evidence="1 4" id="KW-0732">Signal</keyword>
<dbReference type="Pfam" id="PF01833">
    <property type="entry name" value="TIG"/>
    <property type="match status" value="2"/>
</dbReference>
<evidence type="ECO:0000259" key="5">
    <source>
        <dbReference type="PROSITE" id="PS50026"/>
    </source>
</evidence>
<dbReference type="AlphaFoldDB" id="A0A152A9R1"/>
<dbReference type="EMBL" id="LODT01000001">
    <property type="protein sequence ID" value="KYR02958.1"/>
    <property type="molecule type" value="Genomic_DNA"/>
</dbReference>
<evidence type="ECO:0000256" key="1">
    <source>
        <dbReference type="ARBA" id="ARBA00022729"/>
    </source>
</evidence>